<dbReference type="eggNOG" id="ENOG502QQZU">
    <property type="taxonomic scope" value="Eukaryota"/>
</dbReference>
<dbReference type="STRING" id="72664.V4LRI4"/>
<keyword evidence="1" id="KW-0802">TPR repeat</keyword>
<name>V4LRI4_EUTSA</name>
<proteinExistence type="predicted"/>
<dbReference type="InterPro" id="IPR019734">
    <property type="entry name" value="TPR_rpt"/>
</dbReference>
<evidence type="ECO:0000256" key="1">
    <source>
        <dbReference type="PROSITE-ProRule" id="PRU00339"/>
    </source>
</evidence>
<dbReference type="Pfam" id="PF14559">
    <property type="entry name" value="TPR_19"/>
    <property type="match status" value="1"/>
</dbReference>
<dbReference type="Gramene" id="ESQ53200">
    <property type="protein sequence ID" value="ESQ53200"/>
    <property type="gene ID" value="EUTSA_v10025635mg"/>
</dbReference>
<evidence type="ECO:0000313" key="2">
    <source>
        <dbReference type="EMBL" id="ESQ53200.1"/>
    </source>
</evidence>
<keyword evidence="3" id="KW-1185">Reference proteome</keyword>
<dbReference type="OrthoDB" id="2012659at2759"/>
<dbReference type="Proteomes" id="UP000030689">
    <property type="component" value="Unassembled WGS sequence"/>
</dbReference>
<dbReference type="PANTHER" id="PTHR36350:SF3">
    <property type="entry name" value="TRANSMEMBRANE PROTEIN"/>
    <property type="match status" value="1"/>
</dbReference>
<dbReference type="Gene3D" id="1.25.40.10">
    <property type="entry name" value="Tetratricopeptide repeat domain"/>
    <property type="match status" value="1"/>
</dbReference>
<dbReference type="AlphaFoldDB" id="V4LRI4"/>
<feature type="repeat" description="TPR" evidence="1">
    <location>
        <begin position="242"/>
        <end position="275"/>
    </location>
</feature>
<sequence length="343" mass="39393">MCSTGVFALCFPAKFHHRREKAQTFTPTHFRNPNGLPFRWRNSRAFAPNLSQSVNFASPFSHPPLIRSSTSLSSKDFVQILARKAAFLLVGWFVFLGLSSSKPALALPAATVSSQSELEDETMFEKLLESEPENMEAMKAVLYKKMRRGKTEDAVKYVEKLMKLEPREVEWKLLEALCYETMGQLSKAKRLYKDILKENPLLIRALHGLAMVMHKTHDSSVFDMLKEAMEVARLGNRVTEERNIQVLIGQMHIVKGQFEEGLKVFQQMVNDNPRDFRPYLCQGIVYSLMDRKEEAAQQFEVYWSLVPEEFPQKGFLDDVALAAQSKTRERLQNAFKAKFTRGK</sequence>
<dbReference type="EMBL" id="KI517384">
    <property type="protein sequence ID" value="ESQ53200.1"/>
    <property type="molecule type" value="Genomic_DNA"/>
</dbReference>
<protein>
    <submittedName>
        <fullName evidence="2">Uncharacterized protein</fullName>
    </submittedName>
</protein>
<dbReference type="PROSITE" id="PS50005">
    <property type="entry name" value="TPR"/>
    <property type="match status" value="1"/>
</dbReference>
<dbReference type="PANTHER" id="PTHR36350">
    <property type="entry name" value="TRANSMEMBRANE PROTEIN"/>
    <property type="match status" value="1"/>
</dbReference>
<accession>V4LRI4</accession>
<dbReference type="InterPro" id="IPR011990">
    <property type="entry name" value="TPR-like_helical_dom_sf"/>
</dbReference>
<gene>
    <name evidence="2" type="ORF">EUTSA_v10025635mg</name>
</gene>
<dbReference type="KEGG" id="eus:EUTSA_v10025635mg"/>
<evidence type="ECO:0000313" key="3">
    <source>
        <dbReference type="Proteomes" id="UP000030689"/>
    </source>
</evidence>
<organism evidence="2 3">
    <name type="scientific">Eutrema salsugineum</name>
    <name type="common">Saltwater cress</name>
    <name type="synonym">Sisymbrium salsugineum</name>
    <dbReference type="NCBI Taxonomy" id="72664"/>
    <lineage>
        <taxon>Eukaryota</taxon>
        <taxon>Viridiplantae</taxon>
        <taxon>Streptophyta</taxon>
        <taxon>Embryophyta</taxon>
        <taxon>Tracheophyta</taxon>
        <taxon>Spermatophyta</taxon>
        <taxon>Magnoliopsida</taxon>
        <taxon>eudicotyledons</taxon>
        <taxon>Gunneridae</taxon>
        <taxon>Pentapetalae</taxon>
        <taxon>rosids</taxon>
        <taxon>malvids</taxon>
        <taxon>Brassicales</taxon>
        <taxon>Brassicaceae</taxon>
        <taxon>Eutremeae</taxon>
        <taxon>Eutrema</taxon>
    </lineage>
</organism>
<dbReference type="SUPFAM" id="SSF48452">
    <property type="entry name" value="TPR-like"/>
    <property type="match status" value="1"/>
</dbReference>
<reference evidence="2 3" key="1">
    <citation type="journal article" date="2013" name="Front. Plant Sci.">
        <title>The Reference Genome of the Halophytic Plant Eutrema salsugineum.</title>
        <authorList>
            <person name="Yang R."/>
            <person name="Jarvis D.E."/>
            <person name="Chen H."/>
            <person name="Beilstein M.A."/>
            <person name="Grimwood J."/>
            <person name="Jenkins J."/>
            <person name="Shu S."/>
            <person name="Prochnik S."/>
            <person name="Xin M."/>
            <person name="Ma C."/>
            <person name="Schmutz J."/>
            <person name="Wing R.A."/>
            <person name="Mitchell-Olds T."/>
            <person name="Schumaker K.S."/>
            <person name="Wang X."/>
        </authorList>
    </citation>
    <scope>NUCLEOTIDE SEQUENCE [LARGE SCALE GENOMIC DNA]</scope>
</reference>
<dbReference type="OMA" id="YWSLVPE"/>